<proteinExistence type="predicted"/>
<dbReference type="GO" id="GO:0019867">
    <property type="term" value="C:outer membrane"/>
    <property type="evidence" value="ECO:0007669"/>
    <property type="project" value="InterPro"/>
</dbReference>
<keyword evidence="1" id="KW-0813">Transport</keyword>
<keyword evidence="7" id="KW-1185">Reference proteome</keyword>
<dbReference type="Proteomes" id="UP000001890">
    <property type="component" value="Chromosome"/>
</dbReference>
<feature type="signal peptide" evidence="4">
    <location>
        <begin position="1"/>
        <end position="27"/>
    </location>
</feature>
<sequence>MNEILRGSCIGFALVALLAGCKPATTASTTASSTTASTTPTGKCDSVPDHTYNLPTGRFDEVSQQLAHATGCMIVYRDPTLAAVQVNAVKGQISIRQAMHQALEGTALRIEQEQADTIQVGRR</sequence>
<dbReference type="PATRIC" id="fig|29447.3.peg.455"/>
<evidence type="ECO:0000256" key="4">
    <source>
        <dbReference type="SAM" id="SignalP"/>
    </source>
</evidence>
<dbReference type="InterPro" id="IPR011662">
    <property type="entry name" value="Secretin/TonB_short_N"/>
</dbReference>
<evidence type="ECO:0000256" key="2">
    <source>
        <dbReference type="ARBA" id="ARBA00023136"/>
    </source>
</evidence>
<dbReference type="eggNOG" id="ENOG50332D9">
    <property type="taxonomic scope" value="Bacteria"/>
</dbReference>
<evidence type="ECO:0000313" key="6">
    <source>
        <dbReference type="EMBL" id="CBA14986.1"/>
    </source>
</evidence>
<evidence type="ECO:0000256" key="3">
    <source>
        <dbReference type="ARBA" id="ARBA00023237"/>
    </source>
</evidence>
<dbReference type="RefSeq" id="WP_012915003.1">
    <property type="nucleotide sequence ID" value="NC_013722.1"/>
</dbReference>
<reference evidence="6 7" key="1">
    <citation type="journal article" date="2009" name="BMC Genomics">
        <title>The complete genome sequence of Xanthomonas albilineans provides new insights into the reductive genome evolution of the xylem-limited Xanthomonadaceae.</title>
        <authorList>
            <person name="Pieretti I."/>
            <person name="Royer M."/>
            <person name="Barbe V."/>
            <person name="Carrere S."/>
            <person name="Koebnik R."/>
            <person name="Cociancich S."/>
            <person name="Couloux A."/>
            <person name="Darrasse A."/>
            <person name="Gouzy J."/>
            <person name="Jacques M.A."/>
            <person name="Lauber E."/>
            <person name="Manceau C."/>
            <person name="Mangenot S."/>
            <person name="Poussier S."/>
            <person name="Segurens B."/>
            <person name="Szurek B."/>
            <person name="Verdier V."/>
            <person name="Arlat M."/>
            <person name="Rott P."/>
        </authorList>
    </citation>
    <scope>NUCLEOTIDE SEQUENCE [LARGE SCALE GENOMIC DNA]</scope>
    <source>
        <strain evidence="7">GPE PC73 / CFBP 7063</strain>
    </source>
</reference>
<evidence type="ECO:0000313" key="7">
    <source>
        <dbReference type="Proteomes" id="UP000001890"/>
    </source>
</evidence>
<dbReference type="EMBL" id="FP565176">
    <property type="protein sequence ID" value="CBA14986.1"/>
    <property type="molecule type" value="Genomic_DNA"/>
</dbReference>
<name>D2UBG2_XANAP</name>
<dbReference type="PROSITE" id="PS51257">
    <property type="entry name" value="PROKAR_LIPOPROTEIN"/>
    <property type="match status" value="1"/>
</dbReference>
<evidence type="ECO:0000256" key="1">
    <source>
        <dbReference type="ARBA" id="ARBA00022448"/>
    </source>
</evidence>
<protein>
    <recommendedName>
        <fullName evidence="5">Secretin/TonB short N-terminal domain-containing protein</fullName>
    </recommendedName>
</protein>
<keyword evidence="2" id="KW-0472">Membrane</keyword>
<dbReference type="KEGG" id="xal:XALC_0452"/>
<dbReference type="GeneID" id="57875761"/>
<gene>
    <name evidence="6" type="ordered locus">XALc_0452</name>
</gene>
<keyword evidence="4" id="KW-0732">Signal</keyword>
<dbReference type="Pfam" id="PF07660">
    <property type="entry name" value="STN"/>
    <property type="match status" value="1"/>
</dbReference>
<dbReference type="OrthoDB" id="886764at2"/>
<dbReference type="AlphaFoldDB" id="D2UBG2"/>
<feature type="chain" id="PRO_5003037505" description="Secretin/TonB short N-terminal domain-containing protein" evidence="4">
    <location>
        <begin position="28"/>
        <end position="123"/>
    </location>
</feature>
<organism evidence="6 7">
    <name type="scientific">Xanthomonas albilineans (strain GPE PC73 / CFBP 7063)</name>
    <dbReference type="NCBI Taxonomy" id="380358"/>
    <lineage>
        <taxon>Bacteria</taxon>
        <taxon>Pseudomonadati</taxon>
        <taxon>Pseudomonadota</taxon>
        <taxon>Gammaproteobacteria</taxon>
        <taxon>Lysobacterales</taxon>
        <taxon>Lysobacteraceae</taxon>
        <taxon>Xanthomonas</taxon>
    </lineage>
</organism>
<evidence type="ECO:0000259" key="5">
    <source>
        <dbReference type="Pfam" id="PF07660"/>
    </source>
</evidence>
<dbReference type="Gene3D" id="3.55.50.30">
    <property type="match status" value="1"/>
</dbReference>
<keyword evidence="3" id="KW-0998">Cell outer membrane</keyword>
<feature type="domain" description="Secretin/TonB short N-terminal" evidence="5">
    <location>
        <begin position="73"/>
        <end position="122"/>
    </location>
</feature>
<accession>D2UBG2</accession>